<name>Q0D057_ASPTN</name>
<evidence type="ECO:0000313" key="1">
    <source>
        <dbReference type="EMBL" id="EAU39323.1"/>
    </source>
</evidence>
<dbReference type="EMBL" id="CH476594">
    <property type="protein sequence ID" value="EAU39323.1"/>
    <property type="molecule type" value="Genomic_DNA"/>
</dbReference>
<dbReference type="HOGENOM" id="CLU_2014799_0_0_1"/>
<gene>
    <name evidence="1" type="ORF">ATEG_00677</name>
</gene>
<evidence type="ECO:0000313" key="2">
    <source>
        <dbReference type="Proteomes" id="UP000007963"/>
    </source>
</evidence>
<dbReference type="AlphaFoldDB" id="Q0D057"/>
<proteinExistence type="predicted"/>
<sequence length="123" mass="13731">MYIQLLLILPLGNFRPEPLIRGNYLPSSNSPSLAEVGTISSFAHKRLTGTRSEPLQLMCFSHAKLGWHRYDRPCDSSLRGTVASLRLEDRRSLPIAMQSHAPRPPRILPAPAFRSVDLELEGA</sequence>
<dbReference type="Proteomes" id="UP000007963">
    <property type="component" value="Unassembled WGS sequence"/>
</dbReference>
<organism evidence="1 2">
    <name type="scientific">Aspergillus terreus (strain NIH 2624 / FGSC A1156)</name>
    <dbReference type="NCBI Taxonomy" id="341663"/>
    <lineage>
        <taxon>Eukaryota</taxon>
        <taxon>Fungi</taxon>
        <taxon>Dikarya</taxon>
        <taxon>Ascomycota</taxon>
        <taxon>Pezizomycotina</taxon>
        <taxon>Eurotiomycetes</taxon>
        <taxon>Eurotiomycetidae</taxon>
        <taxon>Eurotiales</taxon>
        <taxon>Aspergillaceae</taxon>
        <taxon>Aspergillus</taxon>
        <taxon>Aspergillus subgen. Circumdati</taxon>
    </lineage>
</organism>
<accession>Q0D057</accession>
<reference evidence="2" key="1">
    <citation type="submission" date="2005-09" db="EMBL/GenBank/DDBJ databases">
        <title>Annotation of the Aspergillus terreus NIH2624 genome.</title>
        <authorList>
            <person name="Birren B.W."/>
            <person name="Lander E.S."/>
            <person name="Galagan J.E."/>
            <person name="Nusbaum C."/>
            <person name="Devon K."/>
            <person name="Henn M."/>
            <person name="Ma L.-J."/>
            <person name="Jaffe D.B."/>
            <person name="Butler J."/>
            <person name="Alvarez P."/>
            <person name="Gnerre S."/>
            <person name="Grabherr M."/>
            <person name="Kleber M."/>
            <person name="Mauceli E.W."/>
            <person name="Brockman W."/>
            <person name="Rounsley S."/>
            <person name="Young S.K."/>
            <person name="LaButti K."/>
            <person name="Pushparaj V."/>
            <person name="DeCaprio D."/>
            <person name="Crawford M."/>
            <person name="Koehrsen M."/>
            <person name="Engels R."/>
            <person name="Montgomery P."/>
            <person name="Pearson M."/>
            <person name="Howarth C."/>
            <person name="Larson L."/>
            <person name="Luoma S."/>
            <person name="White J."/>
            <person name="Alvarado L."/>
            <person name="Kodira C.D."/>
            <person name="Zeng Q."/>
            <person name="Oleary S."/>
            <person name="Yandava C."/>
            <person name="Denning D.W."/>
            <person name="Nierman W.C."/>
            <person name="Milne T."/>
            <person name="Madden K."/>
        </authorList>
    </citation>
    <scope>NUCLEOTIDE SEQUENCE [LARGE SCALE GENOMIC DNA]</scope>
    <source>
        <strain evidence="2">NIH 2624 / FGSC A1156</strain>
    </source>
</reference>
<dbReference type="RefSeq" id="XP_001210763.1">
    <property type="nucleotide sequence ID" value="XM_001210763.1"/>
</dbReference>
<dbReference type="GeneID" id="4355432"/>
<protein>
    <submittedName>
        <fullName evidence="1">Uncharacterized protein</fullName>
    </submittedName>
</protein>
<dbReference type="VEuPathDB" id="FungiDB:ATEG_00677"/>